<dbReference type="GO" id="GO:0034751">
    <property type="term" value="C:aryl hydrocarbon receptor complex"/>
    <property type="evidence" value="ECO:0007669"/>
    <property type="project" value="TreeGrafter"/>
</dbReference>
<dbReference type="PANTHER" id="PTHR10649">
    <property type="entry name" value="ARYL HYDROCARBON RECEPTOR"/>
    <property type="match status" value="1"/>
</dbReference>
<dbReference type="SMART" id="SM00091">
    <property type="entry name" value="PAS"/>
    <property type="match status" value="1"/>
</dbReference>
<name>A0A915HZI0_ROMCU</name>
<reference evidence="8" key="1">
    <citation type="submission" date="2022-11" db="UniProtKB">
        <authorList>
            <consortium name="WormBaseParasite"/>
        </authorList>
    </citation>
    <scope>IDENTIFICATION</scope>
</reference>
<dbReference type="InterPro" id="IPR035965">
    <property type="entry name" value="PAS-like_dom_sf"/>
</dbReference>
<dbReference type="InterPro" id="IPR013767">
    <property type="entry name" value="PAS_fold"/>
</dbReference>
<feature type="domain" description="PAS" evidence="6">
    <location>
        <begin position="58"/>
        <end position="120"/>
    </location>
</feature>
<dbReference type="Proteomes" id="UP000887565">
    <property type="component" value="Unplaced"/>
</dbReference>
<sequence length="449" mass="51032">MVPCSTLTSMTNNTYYLTTGGQMLTNPHFQSQNPIFVAMDDGQRISYLLGTSEEDYNLKALGGFIMVISRDGEIIYCTPNIEMYLGFHQSDILHQPIFEMVHSEDREEVKRLLHGNISESHRSRLHGFFNSDQYIDERQISARFRCFLDNTCGFLRIHIKGRILFTEPCQFSPYYWAMYGFTGGSVVALMCTPYVLPMYAECPNGDQFLRSKHSLDFRISSMDSNMTSVLEHNSTETSGDWATASLESHASFYSFIYPPDLPLVGEAHRQVIKQGISGILVYRVISAVTGKCYWLQSSCRLQNKNGKSESIICSHRILTECEGLALLDEKRTLHVRTPTWPTLHRSQSDPTFLDQTTYLSPTPCTGDHLSEASVVHQNLDARFFLADRSQYPSTLQNIDSNDFSASSTKIERYCEMTGDFSDEAQCCLNSNAIFKIPYDYSHNRTISIL</sequence>
<dbReference type="Pfam" id="PF00989">
    <property type="entry name" value="PAS"/>
    <property type="match status" value="1"/>
</dbReference>
<keyword evidence="3" id="KW-0238">DNA-binding</keyword>
<dbReference type="WBParaSite" id="nRc.2.0.1.t06973-RA">
    <property type="protein sequence ID" value="nRc.2.0.1.t06973-RA"/>
    <property type="gene ID" value="nRc.2.0.1.g06973"/>
</dbReference>
<dbReference type="Gene3D" id="3.30.450.20">
    <property type="entry name" value="PAS domain"/>
    <property type="match status" value="2"/>
</dbReference>
<accession>A0A915HZI0</accession>
<dbReference type="NCBIfam" id="TIGR00229">
    <property type="entry name" value="sensory_box"/>
    <property type="match status" value="1"/>
</dbReference>
<evidence type="ECO:0000259" key="6">
    <source>
        <dbReference type="PROSITE" id="PS50112"/>
    </source>
</evidence>
<evidence type="ECO:0000256" key="5">
    <source>
        <dbReference type="ARBA" id="ARBA00023242"/>
    </source>
</evidence>
<proteinExistence type="predicted"/>
<keyword evidence="2" id="KW-0805">Transcription regulation</keyword>
<comment type="subcellular location">
    <subcellularLocation>
        <location evidence="1">Nucleus</location>
    </subcellularLocation>
</comment>
<protein>
    <submittedName>
        <fullName evidence="8">PAS domain-containing protein</fullName>
    </submittedName>
</protein>
<dbReference type="InterPro" id="IPR000014">
    <property type="entry name" value="PAS"/>
</dbReference>
<evidence type="ECO:0000256" key="4">
    <source>
        <dbReference type="ARBA" id="ARBA00023163"/>
    </source>
</evidence>
<dbReference type="GO" id="GO:0006805">
    <property type="term" value="P:xenobiotic metabolic process"/>
    <property type="evidence" value="ECO:0007669"/>
    <property type="project" value="InterPro"/>
</dbReference>
<dbReference type="GO" id="GO:0005634">
    <property type="term" value="C:nucleus"/>
    <property type="evidence" value="ECO:0007669"/>
    <property type="project" value="UniProtKB-SubCell"/>
</dbReference>
<dbReference type="InterPro" id="IPR039091">
    <property type="entry name" value="AHR/AHRR"/>
</dbReference>
<evidence type="ECO:0000313" key="7">
    <source>
        <dbReference type="Proteomes" id="UP000887565"/>
    </source>
</evidence>
<dbReference type="GO" id="GO:0000976">
    <property type="term" value="F:transcription cis-regulatory region binding"/>
    <property type="evidence" value="ECO:0007669"/>
    <property type="project" value="TreeGrafter"/>
</dbReference>
<organism evidence="7 8">
    <name type="scientific">Romanomermis culicivorax</name>
    <name type="common">Nematode worm</name>
    <dbReference type="NCBI Taxonomy" id="13658"/>
    <lineage>
        <taxon>Eukaryota</taxon>
        <taxon>Metazoa</taxon>
        <taxon>Ecdysozoa</taxon>
        <taxon>Nematoda</taxon>
        <taxon>Enoplea</taxon>
        <taxon>Dorylaimia</taxon>
        <taxon>Mermithida</taxon>
        <taxon>Mermithoidea</taxon>
        <taxon>Mermithidae</taxon>
        <taxon>Romanomermis</taxon>
    </lineage>
</organism>
<evidence type="ECO:0000256" key="1">
    <source>
        <dbReference type="ARBA" id="ARBA00004123"/>
    </source>
</evidence>
<dbReference type="PANTHER" id="PTHR10649:SF12">
    <property type="entry name" value="SPINELESS, ISOFORM C"/>
    <property type="match status" value="1"/>
</dbReference>
<keyword evidence="5" id="KW-0539">Nucleus</keyword>
<dbReference type="Pfam" id="PF14598">
    <property type="entry name" value="PAS_11"/>
    <property type="match status" value="1"/>
</dbReference>
<dbReference type="GO" id="GO:0004879">
    <property type="term" value="F:nuclear receptor activity"/>
    <property type="evidence" value="ECO:0007669"/>
    <property type="project" value="TreeGrafter"/>
</dbReference>
<keyword evidence="7" id="KW-1185">Reference proteome</keyword>
<keyword evidence="4" id="KW-0804">Transcription</keyword>
<evidence type="ECO:0000256" key="3">
    <source>
        <dbReference type="ARBA" id="ARBA00023125"/>
    </source>
</evidence>
<dbReference type="CDD" id="cd00130">
    <property type="entry name" value="PAS"/>
    <property type="match status" value="1"/>
</dbReference>
<evidence type="ECO:0000256" key="2">
    <source>
        <dbReference type="ARBA" id="ARBA00023015"/>
    </source>
</evidence>
<evidence type="ECO:0000313" key="8">
    <source>
        <dbReference type="WBParaSite" id="nRc.2.0.1.t06973-RA"/>
    </source>
</evidence>
<dbReference type="PROSITE" id="PS50112">
    <property type="entry name" value="PAS"/>
    <property type="match status" value="1"/>
</dbReference>
<dbReference type="SUPFAM" id="SSF55785">
    <property type="entry name" value="PYP-like sensor domain (PAS domain)"/>
    <property type="match status" value="2"/>
</dbReference>
<dbReference type="AlphaFoldDB" id="A0A915HZI0"/>